<dbReference type="PANTHER" id="PTHR27006">
    <property type="entry name" value="PROMASTIGOTE SURFACE ANTIGEN PROTEIN PSA"/>
    <property type="match status" value="1"/>
</dbReference>
<dbReference type="Proteomes" id="UP001314170">
    <property type="component" value="Unassembled WGS sequence"/>
</dbReference>
<reference evidence="1 2" key="1">
    <citation type="submission" date="2024-01" db="EMBL/GenBank/DDBJ databases">
        <authorList>
            <person name="Waweru B."/>
        </authorList>
    </citation>
    <scope>NUCLEOTIDE SEQUENCE [LARGE SCALE GENOMIC DNA]</scope>
</reference>
<comment type="caution">
    <text evidence="1">The sequence shown here is derived from an EMBL/GenBank/DDBJ whole genome shotgun (WGS) entry which is preliminary data.</text>
</comment>
<proteinExistence type="predicted"/>
<sequence length="159" mass="17917">MGICEEVWVHDRASVIYVVRLSSMDSGERIYESNNYRMKLQSQVWRNWREGTPLDIIDPILRSGSTTEMMRCIHIGLLCVQENVADKPTMASVVLMLSSSSITLQIPSEPTFLTSCSTYQSGMSSSMGYKSRVTKSLQPELEVIPLSKNEASISELYPR</sequence>
<dbReference type="AlphaFoldDB" id="A0AAV1SIA8"/>
<evidence type="ECO:0000313" key="1">
    <source>
        <dbReference type="EMBL" id="CAK7350921.1"/>
    </source>
</evidence>
<dbReference type="Gene3D" id="1.10.510.10">
    <property type="entry name" value="Transferase(Phosphotransferase) domain 1"/>
    <property type="match status" value="1"/>
</dbReference>
<organism evidence="1 2">
    <name type="scientific">Dovyalis caffra</name>
    <dbReference type="NCBI Taxonomy" id="77055"/>
    <lineage>
        <taxon>Eukaryota</taxon>
        <taxon>Viridiplantae</taxon>
        <taxon>Streptophyta</taxon>
        <taxon>Embryophyta</taxon>
        <taxon>Tracheophyta</taxon>
        <taxon>Spermatophyta</taxon>
        <taxon>Magnoliopsida</taxon>
        <taxon>eudicotyledons</taxon>
        <taxon>Gunneridae</taxon>
        <taxon>Pentapetalae</taxon>
        <taxon>rosids</taxon>
        <taxon>fabids</taxon>
        <taxon>Malpighiales</taxon>
        <taxon>Salicaceae</taxon>
        <taxon>Flacourtieae</taxon>
        <taxon>Dovyalis</taxon>
    </lineage>
</organism>
<accession>A0AAV1SIA8</accession>
<protein>
    <submittedName>
        <fullName evidence="1">Uncharacterized protein</fullName>
    </submittedName>
</protein>
<dbReference type="EMBL" id="CAWUPB010001184">
    <property type="protein sequence ID" value="CAK7350921.1"/>
    <property type="molecule type" value="Genomic_DNA"/>
</dbReference>
<gene>
    <name evidence="1" type="ORF">DCAF_LOCUS23594</name>
</gene>
<name>A0AAV1SIA8_9ROSI</name>
<evidence type="ECO:0000313" key="2">
    <source>
        <dbReference type="Proteomes" id="UP001314170"/>
    </source>
</evidence>
<keyword evidence="2" id="KW-1185">Reference proteome</keyword>
<dbReference type="PANTHER" id="PTHR27006:SF616">
    <property type="entry name" value="CYSTEINE-RICH RECEPTOR-LIKE PROTEIN KINASE 10"/>
    <property type="match status" value="1"/>
</dbReference>